<proteinExistence type="inferred from homology"/>
<dbReference type="EMBL" id="CP149822">
    <property type="protein sequence ID" value="WZN40856.1"/>
    <property type="molecule type" value="Genomic_DNA"/>
</dbReference>
<name>A0ABZ2YPL5_9BACT</name>
<dbReference type="Gene3D" id="2.120.10.10">
    <property type="match status" value="1"/>
</dbReference>
<evidence type="ECO:0000256" key="1">
    <source>
        <dbReference type="ARBA" id="ARBA00000427"/>
    </source>
</evidence>
<evidence type="ECO:0000256" key="2">
    <source>
        <dbReference type="ARBA" id="ARBA00009348"/>
    </source>
</evidence>
<evidence type="ECO:0000313" key="6">
    <source>
        <dbReference type="EMBL" id="WZN40856.1"/>
    </source>
</evidence>
<dbReference type="EC" id="3.2.1.18" evidence="3"/>
<comment type="similarity">
    <text evidence="2">Belongs to the glycosyl hydrolase 33 family.</text>
</comment>
<dbReference type="CDD" id="cd15482">
    <property type="entry name" value="Sialidase_non-viral"/>
    <property type="match status" value="1"/>
</dbReference>
<feature type="domain" description="Sialidase" evidence="5">
    <location>
        <begin position="106"/>
        <end position="350"/>
    </location>
</feature>
<protein>
    <recommendedName>
        <fullName evidence="3">exo-alpha-sialidase</fullName>
        <ecNumber evidence="3">3.2.1.18</ecNumber>
    </recommendedName>
</protein>
<evidence type="ECO:0000259" key="5">
    <source>
        <dbReference type="Pfam" id="PF13088"/>
    </source>
</evidence>
<dbReference type="PANTHER" id="PTHR10628:SF30">
    <property type="entry name" value="EXO-ALPHA-SIALIDASE"/>
    <property type="match status" value="1"/>
</dbReference>
<dbReference type="InterPro" id="IPR036278">
    <property type="entry name" value="Sialidase_sf"/>
</dbReference>
<dbReference type="GO" id="GO:0016798">
    <property type="term" value="F:hydrolase activity, acting on glycosyl bonds"/>
    <property type="evidence" value="ECO:0007669"/>
    <property type="project" value="UniProtKB-KW"/>
</dbReference>
<dbReference type="SUPFAM" id="SSF50939">
    <property type="entry name" value="Sialidases"/>
    <property type="match status" value="1"/>
</dbReference>
<evidence type="ECO:0000313" key="7">
    <source>
        <dbReference type="Proteomes" id="UP001485459"/>
    </source>
</evidence>
<dbReference type="InterPro" id="IPR026856">
    <property type="entry name" value="Sialidase_fam"/>
</dbReference>
<dbReference type="Pfam" id="PF13088">
    <property type="entry name" value="BNR_2"/>
    <property type="match status" value="1"/>
</dbReference>
<dbReference type="RefSeq" id="WP_341835721.1">
    <property type="nucleotide sequence ID" value="NZ_CP149822.1"/>
</dbReference>
<sequence>MNGRMKIAAAIAVMAVLGLGACHSSRPAASAPAEETHVVFEPGGMYASMRIPALVVTRRNTLLAFCEARIGNASDWADMHLALRRSTDEGRTWSDIHVLDSFKQGPVGNPVPIVDDKGTVHLLYQKDYKDAFYISSEDDGKTWSQPRDITAVYDRFKPEYNWKVLAPGPGHGIQLKNGRLLSAVWLADSRKLTPRRSHAPSCMATIYSDDYGKTWQRGAIVADSSAVISNPNESQPVQLPDGKVLMSIRNVSKVKRRAFSVSADGISNWSTPRYAEALFDPTCMASIAAVKSADGKPALVFVNPDSRNIEKHPRKNLTAKASFDNGQTWTVSKVLNPGASGYSDLAAGPGNIIYCLYETNTKDNTGWNYSLVLKKFYTNWITR</sequence>
<evidence type="ECO:0000256" key="4">
    <source>
        <dbReference type="SAM" id="SignalP"/>
    </source>
</evidence>
<keyword evidence="6" id="KW-0378">Hydrolase</keyword>
<dbReference type="InterPro" id="IPR011040">
    <property type="entry name" value="Sialidase"/>
</dbReference>
<dbReference type="PROSITE" id="PS51257">
    <property type="entry name" value="PROKAR_LIPOPROTEIN"/>
    <property type="match status" value="1"/>
</dbReference>
<gene>
    <name evidence="6" type="ORF">WJU16_23110</name>
</gene>
<comment type="catalytic activity">
    <reaction evidence="1">
        <text>Hydrolysis of alpha-(2-&gt;3)-, alpha-(2-&gt;6)-, alpha-(2-&gt;8)- glycosidic linkages of terminal sialic acid residues in oligosaccharides, glycoproteins, glycolipids, colominic acid and synthetic substrates.</text>
        <dbReference type="EC" id="3.2.1.18"/>
    </reaction>
</comment>
<evidence type="ECO:0000256" key="3">
    <source>
        <dbReference type="ARBA" id="ARBA00012733"/>
    </source>
</evidence>
<feature type="signal peptide" evidence="4">
    <location>
        <begin position="1"/>
        <end position="24"/>
    </location>
</feature>
<dbReference type="Proteomes" id="UP001485459">
    <property type="component" value="Chromosome"/>
</dbReference>
<dbReference type="PANTHER" id="PTHR10628">
    <property type="entry name" value="SIALIDASE"/>
    <property type="match status" value="1"/>
</dbReference>
<accession>A0ABZ2YPL5</accession>
<organism evidence="6 7">
    <name type="scientific">Chitinophaga pollutisoli</name>
    <dbReference type="NCBI Taxonomy" id="3133966"/>
    <lineage>
        <taxon>Bacteria</taxon>
        <taxon>Pseudomonadati</taxon>
        <taxon>Bacteroidota</taxon>
        <taxon>Chitinophagia</taxon>
        <taxon>Chitinophagales</taxon>
        <taxon>Chitinophagaceae</taxon>
        <taxon>Chitinophaga</taxon>
    </lineage>
</organism>
<feature type="chain" id="PRO_5046291714" description="exo-alpha-sialidase" evidence="4">
    <location>
        <begin position="25"/>
        <end position="383"/>
    </location>
</feature>
<keyword evidence="4" id="KW-0732">Signal</keyword>
<keyword evidence="6" id="KW-0326">Glycosidase</keyword>
<reference evidence="7" key="1">
    <citation type="submission" date="2024-03" db="EMBL/GenBank/DDBJ databases">
        <title>Chitinophaga horti sp. nov., isolated from garden soil.</title>
        <authorList>
            <person name="Lee D.S."/>
            <person name="Han D.M."/>
            <person name="Baek J.H."/>
            <person name="Choi D.G."/>
            <person name="Jeon J.H."/>
            <person name="Jeon C.O."/>
        </authorList>
    </citation>
    <scope>NUCLEOTIDE SEQUENCE [LARGE SCALE GENOMIC DNA]</scope>
    <source>
        <strain evidence="7">GPA1</strain>
    </source>
</reference>
<keyword evidence="7" id="KW-1185">Reference proteome</keyword>